<evidence type="ECO:0000256" key="7">
    <source>
        <dbReference type="ARBA" id="ARBA00022723"/>
    </source>
</evidence>
<evidence type="ECO:0000313" key="20">
    <source>
        <dbReference type="Proteomes" id="UP000265140"/>
    </source>
</evidence>
<evidence type="ECO:0000256" key="4">
    <source>
        <dbReference type="ARBA" id="ARBA00022475"/>
    </source>
</evidence>
<gene>
    <name evidence="19" type="primary">DTNA</name>
</gene>
<name>A0A6Q2ZHH7_ESOLU</name>
<evidence type="ECO:0000259" key="18">
    <source>
        <dbReference type="PROSITE" id="PS50135"/>
    </source>
</evidence>
<comment type="similarity">
    <text evidence="3 14">Belongs to the dystrophin family. Dystrobrevin subfamily.</text>
</comment>
<keyword evidence="7" id="KW-0479">Metal-binding</keyword>
<dbReference type="PROSITE" id="PS50135">
    <property type="entry name" value="ZF_ZZ_2"/>
    <property type="match status" value="1"/>
</dbReference>
<evidence type="ECO:0000256" key="6">
    <source>
        <dbReference type="ARBA" id="ARBA00022553"/>
    </source>
</evidence>
<dbReference type="GO" id="GO:0008270">
    <property type="term" value="F:zinc ion binding"/>
    <property type="evidence" value="ECO:0007669"/>
    <property type="project" value="UniProtKB-KW"/>
</dbReference>
<evidence type="ECO:0000256" key="5">
    <source>
        <dbReference type="ARBA" id="ARBA00022490"/>
    </source>
</evidence>
<dbReference type="InterPro" id="IPR050774">
    <property type="entry name" value="KCMF1/Dystrophin"/>
</dbReference>
<dbReference type="PANTHER" id="PTHR12268:SF19">
    <property type="entry name" value="DYSTROBREVIN ALPHA"/>
    <property type="match status" value="1"/>
</dbReference>
<organism evidence="19 20">
    <name type="scientific">Esox lucius</name>
    <name type="common">Northern pike</name>
    <dbReference type="NCBI Taxonomy" id="8010"/>
    <lineage>
        <taxon>Eukaryota</taxon>
        <taxon>Metazoa</taxon>
        <taxon>Chordata</taxon>
        <taxon>Craniata</taxon>
        <taxon>Vertebrata</taxon>
        <taxon>Euteleostomi</taxon>
        <taxon>Actinopterygii</taxon>
        <taxon>Neopterygii</taxon>
        <taxon>Teleostei</taxon>
        <taxon>Protacanthopterygii</taxon>
        <taxon>Esociformes</taxon>
        <taxon>Esocidae</taxon>
        <taxon>Esox</taxon>
    </lineage>
</organism>
<keyword evidence="12" id="KW-0472">Membrane</keyword>
<keyword evidence="4" id="KW-1003">Cell membrane</keyword>
<dbReference type="Bgee" id="ENSELUG00000021517">
    <property type="expression patterns" value="Expressed in muscle tissue and 11 other cell types or tissues"/>
</dbReference>
<dbReference type="Gene3D" id="1.10.238.10">
    <property type="entry name" value="EF-hand"/>
    <property type="match status" value="2"/>
</dbReference>
<dbReference type="GeneTree" id="ENSGT00940000153897"/>
<feature type="domain" description="ZZ-type" evidence="18">
    <location>
        <begin position="238"/>
        <end position="294"/>
    </location>
</feature>
<dbReference type="InterPro" id="IPR017432">
    <property type="entry name" value="Distrobrevin"/>
</dbReference>
<evidence type="ECO:0000256" key="1">
    <source>
        <dbReference type="ARBA" id="ARBA00004236"/>
    </source>
</evidence>
<keyword evidence="11 16" id="KW-0175">Coiled coil</keyword>
<dbReference type="Gene3D" id="3.30.60.90">
    <property type="match status" value="1"/>
</dbReference>
<keyword evidence="6" id="KW-0597">Phosphoprotein</keyword>
<dbReference type="SUPFAM" id="SSF47473">
    <property type="entry name" value="EF-hand"/>
    <property type="match status" value="2"/>
</dbReference>
<dbReference type="FunFam" id="1.10.238.10:FF:000014">
    <property type="entry name" value="Dystrobrevin alpha"/>
    <property type="match status" value="1"/>
</dbReference>
<dbReference type="Pfam" id="PF00569">
    <property type="entry name" value="ZZ"/>
    <property type="match status" value="1"/>
</dbReference>
<dbReference type="FunFam" id="1.10.238.10:FF:000016">
    <property type="entry name" value="Dystrobrevin alpha"/>
    <property type="match status" value="1"/>
</dbReference>
<dbReference type="CDD" id="cd02334">
    <property type="entry name" value="ZZ_dystrophin"/>
    <property type="match status" value="1"/>
</dbReference>
<evidence type="ECO:0000256" key="9">
    <source>
        <dbReference type="ARBA" id="ARBA00022833"/>
    </source>
</evidence>
<dbReference type="PANTHER" id="PTHR12268">
    <property type="entry name" value="E3 UBIQUITIN-PROTEIN LIGASE KCMF1"/>
    <property type="match status" value="1"/>
</dbReference>
<dbReference type="InterPro" id="IPR011992">
    <property type="entry name" value="EF-hand-dom_pair"/>
</dbReference>
<evidence type="ECO:0000256" key="10">
    <source>
        <dbReference type="ARBA" id="ARBA00023018"/>
    </source>
</evidence>
<evidence type="ECO:0000313" key="19">
    <source>
        <dbReference type="Ensembl" id="ENSELUP00000077241.2"/>
    </source>
</evidence>
<comment type="subcellular location">
    <subcellularLocation>
        <location evidence="1">Cell membrane</location>
    </subcellularLocation>
    <subcellularLocation>
        <location evidence="2 14">Cytoplasm</location>
    </subcellularLocation>
    <subcellularLocation>
        <location evidence="13">Synapse</location>
    </subcellularLocation>
</comment>
<dbReference type="CDD" id="cd16249">
    <property type="entry name" value="EFh_DTNA"/>
    <property type="match status" value="1"/>
</dbReference>
<evidence type="ECO:0000256" key="3">
    <source>
        <dbReference type="ARBA" id="ARBA00009563"/>
    </source>
</evidence>
<feature type="compositionally biased region" description="Polar residues" evidence="17">
    <location>
        <begin position="483"/>
        <end position="497"/>
    </location>
</feature>
<dbReference type="GO" id="GO:0005886">
    <property type="term" value="C:plasma membrane"/>
    <property type="evidence" value="ECO:0007669"/>
    <property type="project" value="UniProtKB-SubCell"/>
</dbReference>
<accession>A0A6Q2ZHH7</accession>
<evidence type="ECO:0000256" key="13">
    <source>
        <dbReference type="ARBA" id="ARBA00034103"/>
    </source>
</evidence>
<dbReference type="InterPro" id="IPR015153">
    <property type="entry name" value="EF-hand_dom_typ1"/>
</dbReference>
<dbReference type="Pfam" id="PF09069">
    <property type="entry name" value="EF-hand_3"/>
    <property type="match status" value="1"/>
</dbReference>
<dbReference type="SMART" id="SM00291">
    <property type="entry name" value="ZnF_ZZ"/>
    <property type="match status" value="1"/>
</dbReference>
<sequence length="597" mass="67484">MIEDRGRSGHVMADRRQLFAEMRAQELDSIRLSTYRTACKLRFVQKKCNLHLVDIWNVIEAFRENGLNTMDLNTEFTVARLEAILSTIYYQLNKRMPTTHQINVEQSISLLLNFLLAAYDPESLGKISVFVVKMALATICGGKILDKLRYIFSQISEPGGIMVYSQFDLFLREVLKLPMTVFEGPSFGYTEQATRSCFAQQKKVSLNMFLDTLMSDPPPQCLVWLPLMHRLANVENVFHPVECSYCHSESMMGFRYRCQPCHNYQLCQDCFWRGHASGSHSNQHQMKEYTSWKSPAKKLSNALSKSLSCASSREPLHPMFPDMPEKPLNLAHIVPPRPMNSTNDFMLSHSMPTSGNPYSTKQVPNDISFSLDANKQQRQLIAELESKNRSILQEIQRLRVQHEQASQPPTVTAQQNPTLLAELRLLRQRKDELEQRMSALQESRRELMVQLEQLMLLLKTQGPGSPRASPNHTVSRPIPMPTPSESAGTTPTHTPQDSLMGVGGDVQEAFAQGARRNLRNDLLVAADSITNTMSSLVKELNSEAGSESESNIDSQIDELVSSPTSDECKQNLTPTYTANVRKNETMIHPEGYLQLSA</sequence>
<dbReference type="AlphaFoldDB" id="A0A6Q2ZHH7"/>
<keyword evidence="20" id="KW-1185">Reference proteome</keyword>
<dbReference type="GO" id="GO:0099536">
    <property type="term" value="P:synaptic signaling"/>
    <property type="evidence" value="ECO:0007669"/>
    <property type="project" value="TreeGrafter"/>
</dbReference>
<reference evidence="20" key="1">
    <citation type="journal article" date="2014" name="PLoS ONE">
        <title>The genome and linkage map of the northern pike (Esox lucius): conserved synteny revealed between the salmonid sister group and the Neoteleostei.</title>
        <authorList>
            <person name="Rondeau E.B."/>
            <person name="Minkley D.R."/>
            <person name="Leong J.S."/>
            <person name="Messmer A.M."/>
            <person name="Jantzen J.R."/>
            <person name="von Schalburg K.R."/>
            <person name="Lemon C."/>
            <person name="Bird N.H."/>
            <person name="Koop B.F."/>
        </authorList>
    </citation>
    <scope>NUCLEOTIDE SEQUENCE</scope>
</reference>
<evidence type="ECO:0000256" key="11">
    <source>
        <dbReference type="ARBA" id="ARBA00023054"/>
    </source>
</evidence>
<reference evidence="19" key="2">
    <citation type="submission" date="2020-02" db="EMBL/GenBank/DDBJ databases">
        <title>Esox lucius (northern pike) genome, fEsoLuc1, primary haplotype.</title>
        <authorList>
            <person name="Myers G."/>
            <person name="Karagic N."/>
            <person name="Meyer A."/>
            <person name="Pippel M."/>
            <person name="Reichard M."/>
            <person name="Winkler S."/>
            <person name="Tracey A."/>
            <person name="Sims Y."/>
            <person name="Howe K."/>
            <person name="Rhie A."/>
            <person name="Formenti G."/>
            <person name="Durbin R."/>
            <person name="Fedrigo O."/>
            <person name="Jarvis E.D."/>
        </authorList>
    </citation>
    <scope>NUCLEOTIDE SEQUENCE [LARGE SCALE GENOMIC DNA]</scope>
</reference>
<reference evidence="19" key="3">
    <citation type="submission" date="2025-08" db="UniProtKB">
        <authorList>
            <consortium name="Ensembl"/>
        </authorList>
    </citation>
    <scope>IDENTIFICATION</scope>
</reference>
<keyword evidence="10" id="KW-0770">Synapse</keyword>
<protein>
    <recommendedName>
        <fullName evidence="14">Dystrobrevin</fullName>
    </recommendedName>
</protein>
<dbReference type="Ensembl" id="ENSELUT00000081565.2">
    <property type="protein sequence ID" value="ENSELUP00000077241.2"/>
    <property type="gene ID" value="ENSELUG00000021517.3"/>
</dbReference>
<evidence type="ECO:0000256" key="8">
    <source>
        <dbReference type="ARBA" id="ARBA00022771"/>
    </source>
</evidence>
<keyword evidence="9" id="KW-0862">Zinc</keyword>
<dbReference type="GO" id="GO:0005737">
    <property type="term" value="C:cytoplasm"/>
    <property type="evidence" value="ECO:0007669"/>
    <property type="project" value="UniProtKB-SubCell"/>
</dbReference>
<evidence type="ECO:0000256" key="14">
    <source>
        <dbReference type="PIRNR" id="PIRNR038204"/>
    </source>
</evidence>
<feature type="region of interest" description="Disordered" evidence="17">
    <location>
        <begin position="461"/>
        <end position="498"/>
    </location>
</feature>
<proteinExistence type="inferred from homology"/>
<keyword evidence="5 14" id="KW-0963">Cytoplasm</keyword>
<reference evidence="19" key="4">
    <citation type="submission" date="2025-09" db="UniProtKB">
        <authorList>
            <consortium name="Ensembl"/>
        </authorList>
    </citation>
    <scope>IDENTIFICATION</scope>
</reference>
<dbReference type="Proteomes" id="UP000265140">
    <property type="component" value="Chromosome 3"/>
</dbReference>
<keyword evidence="8 15" id="KW-0863">Zinc-finger</keyword>
<evidence type="ECO:0000256" key="15">
    <source>
        <dbReference type="PROSITE-ProRule" id="PRU00228"/>
    </source>
</evidence>
<dbReference type="InterPro" id="IPR000433">
    <property type="entry name" value="Znf_ZZ"/>
</dbReference>
<evidence type="ECO:0000256" key="17">
    <source>
        <dbReference type="SAM" id="MobiDB-lite"/>
    </source>
</evidence>
<feature type="coiled-coil region" evidence="16">
    <location>
        <begin position="374"/>
        <end position="457"/>
    </location>
</feature>
<dbReference type="PROSITE" id="PS01357">
    <property type="entry name" value="ZF_ZZ_1"/>
    <property type="match status" value="1"/>
</dbReference>
<dbReference type="InterPro" id="IPR015154">
    <property type="entry name" value="EF-hand_dom_typ2"/>
</dbReference>
<dbReference type="Pfam" id="PF09068">
    <property type="entry name" value="EF-hand_2"/>
    <property type="match status" value="1"/>
</dbReference>
<dbReference type="GO" id="GO:0045202">
    <property type="term" value="C:synapse"/>
    <property type="evidence" value="ECO:0007669"/>
    <property type="project" value="UniProtKB-SubCell"/>
</dbReference>
<dbReference type="FunFam" id="3.30.60.90:FF:000002">
    <property type="entry name" value="Dystrobrevin alpha"/>
    <property type="match status" value="1"/>
</dbReference>
<evidence type="ECO:0000256" key="2">
    <source>
        <dbReference type="ARBA" id="ARBA00004496"/>
    </source>
</evidence>
<dbReference type="InterPro" id="IPR043145">
    <property type="entry name" value="Znf_ZZ_sf"/>
</dbReference>
<evidence type="ECO:0000256" key="12">
    <source>
        <dbReference type="ARBA" id="ARBA00023136"/>
    </source>
</evidence>
<dbReference type="SUPFAM" id="SSF57850">
    <property type="entry name" value="RING/U-box"/>
    <property type="match status" value="1"/>
</dbReference>
<evidence type="ECO:0000256" key="16">
    <source>
        <dbReference type="SAM" id="Coils"/>
    </source>
</evidence>
<dbReference type="PIRSF" id="PIRSF038204">
    <property type="entry name" value="Distrobrevin"/>
    <property type="match status" value="1"/>
</dbReference>